<dbReference type="InterPro" id="IPR027291">
    <property type="entry name" value="Glyco_hydro_38_N_sf"/>
</dbReference>
<dbReference type="Pfam" id="PF09261">
    <property type="entry name" value="Alpha-mann_mid"/>
    <property type="match status" value="1"/>
</dbReference>
<dbReference type="EMBL" id="DVHE01000057">
    <property type="protein sequence ID" value="HIR51094.1"/>
    <property type="molecule type" value="Genomic_DNA"/>
</dbReference>
<dbReference type="CDD" id="cd10789">
    <property type="entry name" value="GH38N_AMII_ER_cytosolic"/>
    <property type="match status" value="1"/>
</dbReference>
<keyword evidence="4" id="KW-0326">Glycosidase</keyword>
<dbReference type="InterPro" id="IPR000602">
    <property type="entry name" value="Glyco_hydro_38_N"/>
</dbReference>
<keyword evidence="3" id="KW-0378">Hydrolase</keyword>
<dbReference type="GO" id="GO:0046872">
    <property type="term" value="F:metal ion binding"/>
    <property type="evidence" value="ECO:0007669"/>
    <property type="project" value="UniProtKB-KW"/>
</dbReference>
<dbReference type="InterPro" id="IPR011330">
    <property type="entry name" value="Glyco_hydro/deAcase_b/a-brl"/>
</dbReference>
<accession>A0A9D1DI95</accession>
<gene>
    <name evidence="6" type="ORF">IAA53_07395</name>
</gene>
<dbReference type="InterPro" id="IPR037094">
    <property type="entry name" value="Glyco_hydro_38_cen_sf"/>
</dbReference>
<dbReference type="Gene3D" id="3.20.110.10">
    <property type="entry name" value="Glycoside hydrolase 38, N terminal domain"/>
    <property type="match status" value="1"/>
</dbReference>
<evidence type="ECO:0000256" key="4">
    <source>
        <dbReference type="ARBA" id="ARBA00023295"/>
    </source>
</evidence>
<dbReference type="SUPFAM" id="SSF88713">
    <property type="entry name" value="Glycoside hydrolase/deacetylase"/>
    <property type="match status" value="1"/>
</dbReference>
<dbReference type="GO" id="GO:0030246">
    <property type="term" value="F:carbohydrate binding"/>
    <property type="evidence" value="ECO:0007669"/>
    <property type="project" value="InterPro"/>
</dbReference>
<evidence type="ECO:0000256" key="1">
    <source>
        <dbReference type="ARBA" id="ARBA00009792"/>
    </source>
</evidence>
<dbReference type="AlphaFoldDB" id="A0A9D1DI95"/>
<sequence length="813" mass="90702">MKTLHLICNAHIDPVWLWDWEEGAAAALSTFRSAVNLANEFDYIFCHNEALLFQWIEEYDPALFRELQALSEAGKLKIMGGWYLQPDANLPTGESFIRQMMEGRRYFDEKFGQHPTTAVNVDSFGHSLGLPQLLRGCGYDSYLIGRPFPQQNVFPDNFFWEGMDGSSVRVCRVSNGYNTLLGEAAKKIRGVLESQKDRETAVVLWGVGNHGGGPSRRDLGEIAALMAESEVQILHSTPEQYMAESAGDLPVFRKSLNPCMPGCLTSMVRVKQQHRALEAALYSAEKIASAAAIQTGMAYPMEELEDAEKDLMLSEFHDILPGSAIRAGEETGLRKLSHGLELTSRVRTRAFFALAAREKRAAPGTYPVLVYNPHPYPVDTVVDISFILENQNWSPTFTDFTAYDGETALPTQVVQEPSMLNLDWAKRVLFPCRLKPMVLNRFDLVPSVVEHRPEMPSVHGDVCFENETMRARIGGKTGLLESYYVNGLELLSGPAVPVLYRDNADPWAMSDAQLKHLPGEVLDSFRLMTPQEAGKFAGAAGEISPIRIIEDGPVAQEVETLLCCRSSALRINWRFYRCSPEVDVTLHLLFLEQDALVKWHLPLAFSGEIRGQEAYSQEILATDGREVASQDWVAASDGEKTFAVLKQGCYGLDCSDRELRLTLIRGACYAAHPIEDRPLLRQDRVMARMDQGQRDFSFRLTGGSAKTVAQELERRAQVFAERPYALQMFPTGDASTQESLMTLEGDGVVLTACKASRDGGYILRFHNNTGADAECLCKLPGMGIEETLRFGPYQIRTCRLTAGRLETCEQFEI</sequence>
<comment type="similarity">
    <text evidence="1">Belongs to the glycosyl hydrolase 38 family.</text>
</comment>
<keyword evidence="2" id="KW-0479">Metal-binding</keyword>
<organism evidence="6 7">
    <name type="scientific">Candidatus Avoscillospira avicola</name>
    <dbReference type="NCBI Taxonomy" id="2840706"/>
    <lineage>
        <taxon>Bacteria</taxon>
        <taxon>Bacillati</taxon>
        <taxon>Bacillota</taxon>
        <taxon>Clostridia</taxon>
        <taxon>Eubacteriales</taxon>
        <taxon>Oscillospiraceae</taxon>
        <taxon>Oscillospiraceae incertae sedis</taxon>
        <taxon>Candidatus Avoscillospira</taxon>
    </lineage>
</organism>
<dbReference type="InterPro" id="IPR028995">
    <property type="entry name" value="Glyco_hydro_57/38_cen_sf"/>
</dbReference>
<name>A0A9D1DI95_9FIRM</name>
<comment type="caution">
    <text evidence="6">The sequence shown here is derived from an EMBL/GenBank/DDBJ whole genome shotgun (WGS) entry which is preliminary data.</text>
</comment>
<evidence type="ECO:0000313" key="7">
    <source>
        <dbReference type="Proteomes" id="UP000824239"/>
    </source>
</evidence>
<dbReference type="SMART" id="SM00872">
    <property type="entry name" value="Alpha-mann_mid"/>
    <property type="match status" value="1"/>
</dbReference>
<dbReference type="GO" id="GO:0006013">
    <property type="term" value="P:mannose metabolic process"/>
    <property type="evidence" value="ECO:0007669"/>
    <property type="project" value="InterPro"/>
</dbReference>
<dbReference type="Pfam" id="PF01074">
    <property type="entry name" value="Glyco_hydro_38N"/>
    <property type="match status" value="1"/>
</dbReference>
<evidence type="ECO:0000313" key="6">
    <source>
        <dbReference type="EMBL" id="HIR51094.1"/>
    </source>
</evidence>
<evidence type="ECO:0000256" key="2">
    <source>
        <dbReference type="ARBA" id="ARBA00022723"/>
    </source>
</evidence>
<reference evidence="6" key="2">
    <citation type="journal article" date="2021" name="PeerJ">
        <title>Extensive microbial diversity within the chicken gut microbiome revealed by metagenomics and culture.</title>
        <authorList>
            <person name="Gilroy R."/>
            <person name="Ravi A."/>
            <person name="Getino M."/>
            <person name="Pursley I."/>
            <person name="Horton D.L."/>
            <person name="Alikhan N.F."/>
            <person name="Baker D."/>
            <person name="Gharbi K."/>
            <person name="Hall N."/>
            <person name="Watson M."/>
            <person name="Adriaenssens E.M."/>
            <person name="Foster-Nyarko E."/>
            <person name="Jarju S."/>
            <person name="Secka A."/>
            <person name="Antonio M."/>
            <person name="Oren A."/>
            <person name="Chaudhuri R.R."/>
            <person name="La Ragione R."/>
            <person name="Hildebrand F."/>
            <person name="Pallen M.J."/>
        </authorList>
    </citation>
    <scope>NUCLEOTIDE SEQUENCE</scope>
    <source>
        <strain evidence="6">ChiBcec15-4380</strain>
    </source>
</reference>
<dbReference type="InterPro" id="IPR011682">
    <property type="entry name" value="Glyco_hydro_38_C"/>
</dbReference>
<dbReference type="Gene3D" id="1.20.1270.50">
    <property type="entry name" value="Glycoside hydrolase family 38, central domain"/>
    <property type="match status" value="1"/>
</dbReference>
<dbReference type="Pfam" id="PF07748">
    <property type="entry name" value="Glyco_hydro_38C"/>
    <property type="match status" value="1"/>
</dbReference>
<proteinExistence type="inferred from homology"/>
<dbReference type="Proteomes" id="UP000824239">
    <property type="component" value="Unassembled WGS sequence"/>
</dbReference>
<feature type="domain" description="Glycoside hydrolase family 38 central" evidence="5">
    <location>
        <begin position="262"/>
        <end position="336"/>
    </location>
</feature>
<dbReference type="Gene3D" id="2.70.98.30">
    <property type="entry name" value="Golgi alpha-mannosidase II, domain 4"/>
    <property type="match status" value="1"/>
</dbReference>
<dbReference type="InterPro" id="IPR011013">
    <property type="entry name" value="Gal_mutarotase_sf_dom"/>
</dbReference>
<dbReference type="GO" id="GO:0004559">
    <property type="term" value="F:alpha-mannosidase activity"/>
    <property type="evidence" value="ECO:0007669"/>
    <property type="project" value="InterPro"/>
</dbReference>
<dbReference type="PANTHER" id="PTHR46017:SF1">
    <property type="entry name" value="ALPHA-MANNOSIDASE 2C1"/>
    <property type="match status" value="1"/>
</dbReference>
<dbReference type="SUPFAM" id="SSF74650">
    <property type="entry name" value="Galactose mutarotase-like"/>
    <property type="match status" value="1"/>
</dbReference>
<reference evidence="6" key="1">
    <citation type="submission" date="2020-10" db="EMBL/GenBank/DDBJ databases">
        <authorList>
            <person name="Gilroy R."/>
        </authorList>
    </citation>
    <scope>NUCLEOTIDE SEQUENCE</scope>
    <source>
        <strain evidence="6">ChiBcec15-4380</strain>
    </source>
</reference>
<evidence type="ECO:0000256" key="3">
    <source>
        <dbReference type="ARBA" id="ARBA00022801"/>
    </source>
</evidence>
<dbReference type="InterPro" id="IPR015341">
    <property type="entry name" value="Glyco_hydro_38_cen"/>
</dbReference>
<evidence type="ECO:0000259" key="5">
    <source>
        <dbReference type="SMART" id="SM00872"/>
    </source>
</evidence>
<dbReference type="GO" id="GO:0009313">
    <property type="term" value="P:oligosaccharide catabolic process"/>
    <property type="evidence" value="ECO:0007669"/>
    <property type="project" value="TreeGrafter"/>
</dbReference>
<dbReference type="PANTHER" id="PTHR46017">
    <property type="entry name" value="ALPHA-MANNOSIDASE 2C1"/>
    <property type="match status" value="1"/>
</dbReference>
<protein>
    <submittedName>
        <fullName evidence="6">Alpha-mannosidase</fullName>
    </submittedName>
</protein>
<dbReference type="SUPFAM" id="SSF88688">
    <property type="entry name" value="Families 57/38 glycoside transferase middle domain"/>
    <property type="match status" value="1"/>
</dbReference>